<keyword evidence="12" id="KW-1185">Reference proteome</keyword>
<keyword evidence="2" id="KW-0433">Leucine-rich repeat</keyword>
<evidence type="ECO:0000256" key="1">
    <source>
        <dbReference type="ARBA" id="ARBA00004167"/>
    </source>
</evidence>
<comment type="subcellular location">
    <subcellularLocation>
        <location evidence="1">Membrane</location>
        <topology evidence="1">Single-pass membrane protein</topology>
    </subcellularLocation>
</comment>
<keyword evidence="8" id="KW-0325">Glycoprotein</keyword>
<name>A0ABD1ZLC0_9MARC</name>
<evidence type="ECO:0000256" key="6">
    <source>
        <dbReference type="ARBA" id="ARBA00022989"/>
    </source>
</evidence>
<organism evidence="11 12">
    <name type="scientific">Riccia fluitans</name>
    <dbReference type="NCBI Taxonomy" id="41844"/>
    <lineage>
        <taxon>Eukaryota</taxon>
        <taxon>Viridiplantae</taxon>
        <taxon>Streptophyta</taxon>
        <taxon>Embryophyta</taxon>
        <taxon>Marchantiophyta</taxon>
        <taxon>Marchantiopsida</taxon>
        <taxon>Marchantiidae</taxon>
        <taxon>Marchantiales</taxon>
        <taxon>Ricciaceae</taxon>
        <taxon>Riccia</taxon>
    </lineage>
</organism>
<dbReference type="InterPro" id="IPR051809">
    <property type="entry name" value="Plant_receptor-like_S/T_kinase"/>
</dbReference>
<evidence type="ECO:0000256" key="2">
    <source>
        <dbReference type="ARBA" id="ARBA00022614"/>
    </source>
</evidence>
<evidence type="ECO:0000313" key="12">
    <source>
        <dbReference type="Proteomes" id="UP001605036"/>
    </source>
</evidence>
<evidence type="ECO:0000256" key="7">
    <source>
        <dbReference type="ARBA" id="ARBA00023136"/>
    </source>
</evidence>
<keyword evidence="4 9" id="KW-0732">Signal</keyword>
<evidence type="ECO:0000313" key="11">
    <source>
        <dbReference type="EMBL" id="KAL2652245.1"/>
    </source>
</evidence>
<dbReference type="InterPro" id="IPR032675">
    <property type="entry name" value="LRR_dom_sf"/>
</dbReference>
<dbReference type="InterPro" id="IPR003591">
    <property type="entry name" value="Leu-rich_rpt_typical-subtyp"/>
</dbReference>
<protein>
    <recommendedName>
        <fullName evidence="10">Leucine-rich repeat-containing N-terminal plant-type domain-containing protein</fullName>
    </recommendedName>
</protein>
<dbReference type="AlphaFoldDB" id="A0ABD1ZLC0"/>
<dbReference type="GO" id="GO:0009791">
    <property type="term" value="P:post-embryonic development"/>
    <property type="evidence" value="ECO:0007669"/>
    <property type="project" value="UniProtKB-ARBA"/>
</dbReference>
<feature type="domain" description="Leucine-rich repeat-containing N-terminal plant-type" evidence="10">
    <location>
        <begin position="32"/>
        <end position="67"/>
    </location>
</feature>
<comment type="caution">
    <text evidence="11">The sequence shown here is derived from an EMBL/GenBank/DDBJ whole genome shotgun (WGS) entry which is preliminary data.</text>
</comment>
<evidence type="ECO:0000259" key="10">
    <source>
        <dbReference type="Pfam" id="PF08263"/>
    </source>
</evidence>
<keyword evidence="6" id="KW-1133">Transmembrane helix</keyword>
<accession>A0ABD1ZLC0</accession>
<dbReference type="SUPFAM" id="SSF52058">
    <property type="entry name" value="L domain-like"/>
    <property type="match status" value="3"/>
</dbReference>
<evidence type="ECO:0000256" key="4">
    <source>
        <dbReference type="ARBA" id="ARBA00022729"/>
    </source>
</evidence>
<dbReference type="PANTHER" id="PTHR27008">
    <property type="entry name" value="OS04G0122200 PROTEIN"/>
    <property type="match status" value="1"/>
</dbReference>
<dbReference type="PANTHER" id="PTHR27008:SF497">
    <property type="entry name" value="OS11G0695000 PROTEIN"/>
    <property type="match status" value="1"/>
</dbReference>
<dbReference type="SMART" id="SM00369">
    <property type="entry name" value="LRR_TYP"/>
    <property type="match status" value="6"/>
</dbReference>
<feature type="signal peptide" evidence="9">
    <location>
        <begin position="1"/>
        <end position="25"/>
    </location>
</feature>
<dbReference type="PROSITE" id="PS51450">
    <property type="entry name" value="LRR"/>
    <property type="match status" value="1"/>
</dbReference>
<dbReference type="Gene3D" id="3.80.10.10">
    <property type="entry name" value="Ribonuclease Inhibitor"/>
    <property type="match status" value="6"/>
</dbReference>
<reference evidence="11 12" key="1">
    <citation type="submission" date="2024-09" db="EMBL/GenBank/DDBJ databases">
        <title>Chromosome-scale assembly of Riccia fluitans.</title>
        <authorList>
            <person name="Paukszto L."/>
            <person name="Sawicki J."/>
            <person name="Karawczyk K."/>
            <person name="Piernik-Szablinska J."/>
            <person name="Szczecinska M."/>
            <person name="Mazdziarz M."/>
        </authorList>
    </citation>
    <scope>NUCLEOTIDE SEQUENCE [LARGE SCALE GENOMIC DNA]</scope>
    <source>
        <strain evidence="11">Rf_01</strain>
        <tissue evidence="11">Aerial parts of the thallus</tissue>
    </source>
</reference>
<evidence type="ECO:0000256" key="9">
    <source>
        <dbReference type="SAM" id="SignalP"/>
    </source>
</evidence>
<keyword evidence="3" id="KW-0812">Transmembrane</keyword>
<dbReference type="Pfam" id="PF00560">
    <property type="entry name" value="LRR_1"/>
    <property type="match status" value="7"/>
</dbReference>
<dbReference type="Pfam" id="PF08263">
    <property type="entry name" value="LRRNT_2"/>
    <property type="match status" value="1"/>
</dbReference>
<dbReference type="FunFam" id="3.80.10.10:FF:000233">
    <property type="entry name" value="Leucine-rich repeat receptor-like protein kinase TDR"/>
    <property type="match status" value="1"/>
</dbReference>
<evidence type="ECO:0000256" key="5">
    <source>
        <dbReference type="ARBA" id="ARBA00022737"/>
    </source>
</evidence>
<feature type="chain" id="PRO_5044851427" description="Leucine-rich repeat-containing N-terminal plant-type domain-containing protein" evidence="9">
    <location>
        <begin position="26"/>
        <end position="605"/>
    </location>
</feature>
<dbReference type="FunFam" id="3.80.10.10:FF:000095">
    <property type="entry name" value="LRR receptor-like serine/threonine-protein kinase GSO1"/>
    <property type="match status" value="1"/>
</dbReference>
<evidence type="ECO:0000256" key="8">
    <source>
        <dbReference type="ARBA" id="ARBA00023180"/>
    </source>
</evidence>
<gene>
    <name evidence="11" type="ORF">R1flu_020373</name>
</gene>
<dbReference type="Pfam" id="PF13855">
    <property type="entry name" value="LRR_8"/>
    <property type="match status" value="1"/>
</dbReference>
<evidence type="ECO:0000256" key="3">
    <source>
        <dbReference type="ARBA" id="ARBA00022692"/>
    </source>
</evidence>
<dbReference type="InterPro" id="IPR013210">
    <property type="entry name" value="LRR_N_plant-typ"/>
</dbReference>
<dbReference type="InterPro" id="IPR001611">
    <property type="entry name" value="Leu-rich_rpt"/>
</dbReference>
<proteinExistence type="predicted"/>
<keyword evidence="5" id="KW-0677">Repeat</keyword>
<dbReference type="EMBL" id="JBHFFA010000001">
    <property type="protein sequence ID" value="KAL2652245.1"/>
    <property type="molecule type" value="Genomic_DNA"/>
</dbReference>
<keyword evidence="7" id="KW-0472">Membrane</keyword>
<sequence length="605" mass="65404">MDSSLRGSWAVITVILAVYVSLSNADLCNPIDKKALLEFKAGFIISWYFDTWEAETDCCLWNGVKCTNSGRVQGLTVYNPYAHHGPASVAERNTSYEGEVGATLGDLTELRSLELSMILFNGPMPNTFHKLKKLKDLTMFYNNFSSYLSPSIGGATSLTSLAVDGDSFLWSFPGLSPAAIPPSFCQLRNIRTLRLTSFSLTGKIPECFCKFHHLTDLELDGNNLEGEIPSCIGESLRKLEALSVSSNRFVGSIPGTLGGLNRLRLLSLSQNQLSGSIPSELGSLGSLQSLDLSRNFLSGPIPAAIGSLAELGFLDLSFNSLTRIPPELEKLVNIGSIRMSHNQLQGRLPPEIGNCGNESFGLYIDISNNRLSGSIPNAFGSGSISYFFAANNLFTGGFPLTLAMVGKVDLSNNRLSDVRAVGTLPPAPALYSLSLQNNLLSGPVPSWLAGLAASVDYYYLIEIDISVNEFTGPVPASLLENLWSFNASHNRLDGQLPTMTTSRSGILDLSHNSVSGPVTSAFIGSLLNTTCLLDLSYNRLSGPLPENSGDFDFLYYLDLCHNKLSGEVPSSIEEIPNLQYLDLSYNNFTGNVPSKNNTTPYLTSS</sequence>
<dbReference type="Proteomes" id="UP001605036">
    <property type="component" value="Unassembled WGS sequence"/>
</dbReference>
<dbReference type="GO" id="GO:0016020">
    <property type="term" value="C:membrane"/>
    <property type="evidence" value="ECO:0007669"/>
    <property type="project" value="UniProtKB-SubCell"/>
</dbReference>